<dbReference type="PROSITE" id="PS50109">
    <property type="entry name" value="HIS_KIN"/>
    <property type="match status" value="1"/>
</dbReference>
<evidence type="ECO:0000313" key="11">
    <source>
        <dbReference type="Proteomes" id="UP000247476"/>
    </source>
</evidence>
<dbReference type="InterPro" id="IPR036097">
    <property type="entry name" value="HisK_dim/P_sf"/>
</dbReference>
<dbReference type="CDD" id="cd00082">
    <property type="entry name" value="HisKA"/>
    <property type="match status" value="1"/>
</dbReference>
<keyword evidence="4" id="KW-0808">Transferase</keyword>
<dbReference type="InterPro" id="IPR003594">
    <property type="entry name" value="HATPase_dom"/>
</dbReference>
<comment type="catalytic activity">
    <reaction evidence="1">
        <text>ATP + protein L-histidine = ADP + protein N-phospho-L-histidine.</text>
        <dbReference type="EC" id="2.7.13.3"/>
    </reaction>
</comment>
<comment type="caution">
    <text evidence="10">The sequence shown here is derived from an EMBL/GenBank/DDBJ whole genome shotgun (WGS) entry which is preliminary data.</text>
</comment>
<evidence type="ECO:0000256" key="1">
    <source>
        <dbReference type="ARBA" id="ARBA00000085"/>
    </source>
</evidence>
<organism evidence="10 11">
    <name type="scientific">Paenibacillus flagellatus</name>
    <dbReference type="NCBI Taxonomy" id="2211139"/>
    <lineage>
        <taxon>Bacteria</taxon>
        <taxon>Bacillati</taxon>
        <taxon>Bacillota</taxon>
        <taxon>Bacilli</taxon>
        <taxon>Bacillales</taxon>
        <taxon>Paenibacillaceae</taxon>
        <taxon>Paenibacillus</taxon>
    </lineage>
</organism>
<keyword evidence="7" id="KW-0067">ATP-binding</keyword>
<dbReference type="GO" id="GO:0005524">
    <property type="term" value="F:ATP binding"/>
    <property type="evidence" value="ECO:0007669"/>
    <property type="project" value="UniProtKB-KW"/>
</dbReference>
<name>A0A2V5K038_9BACL</name>
<dbReference type="SUPFAM" id="SSF55874">
    <property type="entry name" value="ATPase domain of HSP90 chaperone/DNA topoisomerase II/histidine kinase"/>
    <property type="match status" value="1"/>
</dbReference>
<dbReference type="RefSeq" id="WP_110842539.1">
    <property type="nucleotide sequence ID" value="NZ_QJVJ01000011.1"/>
</dbReference>
<dbReference type="InterPro" id="IPR003661">
    <property type="entry name" value="HisK_dim/P_dom"/>
</dbReference>
<dbReference type="GO" id="GO:0000155">
    <property type="term" value="F:phosphorelay sensor kinase activity"/>
    <property type="evidence" value="ECO:0007669"/>
    <property type="project" value="InterPro"/>
</dbReference>
<dbReference type="InterPro" id="IPR050736">
    <property type="entry name" value="Sensor_HK_Regulatory"/>
</dbReference>
<evidence type="ECO:0000256" key="2">
    <source>
        <dbReference type="ARBA" id="ARBA00012438"/>
    </source>
</evidence>
<reference evidence="10 11" key="1">
    <citation type="submission" date="2018-05" db="EMBL/GenBank/DDBJ databases">
        <title>Paenibacillus flagellatus sp. nov., isolated from selenium mineral soil.</title>
        <authorList>
            <person name="Dai X."/>
        </authorList>
    </citation>
    <scope>NUCLEOTIDE SEQUENCE [LARGE SCALE GENOMIC DNA]</scope>
    <source>
        <strain evidence="10 11">DXL2</strain>
    </source>
</reference>
<dbReference type="EMBL" id="QJVJ01000011">
    <property type="protein sequence ID" value="PYI51912.1"/>
    <property type="molecule type" value="Genomic_DNA"/>
</dbReference>
<proteinExistence type="predicted"/>
<dbReference type="PANTHER" id="PTHR43711:SF1">
    <property type="entry name" value="HISTIDINE KINASE 1"/>
    <property type="match status" value="1"/>
</dbReference>
<dbReference type="EC" id="2.7.13.3" evidence="2"/>
<keyword evidence="11" id="KW-1185">Reference proteome</keyword>
<dbReference type="OrthoDB" id="9813151at2"/>
<accession>A0A2V5K038</accession>
<dbReference type="PANTHER" id="PTHR43711">
    <property type="entry name" value="TWO-COMPONENT HISTIDINE KINASE"/>
    <property type="match status" value="1"/>
</dbReference>
<dbReference type="Proteomes" id="UP000247476">
    <property type="component" value="Unassembled WGS sequence"/>
</dbReference>
<evidence type="ECO:0000256" key="7">
    <source>
        <dbReference type="ARBA" id="ARBA00022840"/>
    </source>
</evidence>
<feature type="domain" description="Histidine kinase" evidence="9">
    <location>
        <begin position="92"/>
        <end position="335"/>
    </location>
</feature>
<evidence type="ECO:0000256" key="8">
    <source>
        <dbReference type="ARBA" id="ARBA00023012"/>
    </source>
</evidence>
<dbReference type="SMART" id="SM00387">
    <property type="entry name" value="HATPase_c"/>
    <property type="match status" value="1"/>
</dbReference>
<dbReference type="Pfam" id="PF00512">
    <property type="entry name" value="HisKA"/>
    <property type="match status" value="1"/>
</dbReference>
<evidence type="ECO:0000259" key="9">
    <source>
        <dbReference type="PROSITE" id="PS50109"/>
    </source>
</evidence>
<protein>
    <recommendedName>
        <fullName evidence="2">histidine kinase</fullName>
        <ecNumber evidence="2">2.7.13.3</ecNumber>
    </recommendedName>
</protein>
<dbReference type="AlphaFoldDB" id="A0A2V5K038"/>
<dbReference type="PRINTS" id="PR00344">
    <property type="entry name" value="BCTRLSENSOR"/>
</dbReference>
<dbReference type="Gene3D" id="1.10.287.130">
    <property type="match status" value="1"/>
</dbReference>
<keyword evidence="8" id="KW-0902">Two-component regulatory system</keyword>
<keyword evidence="5" id="KW-0547">Nucleotide-binding</keyword>
<keyword evidence="6" id="KW-0418">Kinase</keyword>
<dbReference type="Gene3D" id="3.30.565.10">
    <property type="entry name" value="Histidine kinase-like ATPase, C-terminal domain"/>
    <property type="match status" value="1"/>
</dbReference>
<evidence type="ECO:0000256" key="6">
    <source>
        <dbReference type="ARBA" id="ARBA00022777"/>
    </source>
</evidence>
<dbReference type="SMART" id="SM00388">
    <property type="entry name" value="HisKA"/>
    <property type="match status" value="1"/>
</dbReference>
<evidence type="ECO:0000256" key="3">
    <source>
        <dbReference type="ARBA" id="ARBA00022553"/>
    </source>
</evidence>
<sequence length="357" mass="38987">MDAGTVSEQAVFAEELRILKAAKADVAKGRTPEPHEFEQLTRHYEKLLKTTMKLSRISDIQGRTLKEREQELKAAHSELQHVEQLRRQLISDISHELRTPITSVQGYVKAFLDDVIPPDESYLKMIYQKLLTISDLISDLFQLSTLKANQLRFHFNPVPVALWFSALQGKYALEAARCGVELTVGPDIGVDAGTGASPERAHIVVDSLRIEQVVTNFVDNALKFTPHGGSVRITGRLTAEPPDAAPPIEHAGERKPPLWFTLAVEDTGPGIPAEELPRIFDRFYRGGHSAARGVQGTGLGLAIAKEIVAQHGGRIGAVSAAGAGSRFLFAVPAFHDAADADGNTPDFDTDRSKLFST</sequence>
<evidence type="ECO:0000313" key="10">
    <source>
        <dbReference type="EMBL" id="PYI51912.1"/>
    </source>
</evidence>
<dbReference type="InterPro" id="IPR036890">
    <property type="entry name" value="HATPase_C_sf"/>
</dbReference>
<gene>
    <name evidence="10" type="ORF">DLM86_23670</name>
</gene>
<evidence type="ECO:0000256" key="5">
    <source>
        <dbReference type="ARBA" id="ARBA00022741"/>
    </source>
</evidence>
<dbReference type="InterPro" id="IPR004358">
    <property type="entry name" value="Sig_transdc_His_kin-like_C"/>
</dbReference>
<evidence type="ECO:0000256" key="4">
    <source>
        <dbReference type="ARBA" id="ARBA00022679"/>
    </source>
</evidence>
<keyword evidence="3" id="KW-0597">Phosphoprotein</keyword>
<dbReference type="Pfam" id="PF02518">
    <property type="entry name" value="HATPase_c"/>
    <property type="match status" value="1"/>
</dbReference>
<dbReference type="InterPro" id="IPR005467">
    <property type="entry name" value="His_kinase_dom"/>
</dbReference>
<dbReference type="SUPFAM" id="SSF47384">
    <property type="entry name" value="Homodimeric domain of signal transducing histidine kinase"/>
    <property type="match status" value="1"/>
</dbReference>